<feature type="domain" description="Major facilitator superfamily (MFS) profile" evidence="3">
    <location>
        <begin position="9"/>
        <end position="418"/>
    </location>
</feature>
<dbReference type="PANTHER" id="PTHR11360:SF303">
    <property type="entry name" value="MAJOR FACILITATOR SUPERFAMILY (MFS) PROFILE DOMAIN-CONTAINING PROTEIN"/>
    <property type="match status" value="1"/>
</dbReference>
<dbReference type="SUPFAM" id="SSF103473">
    <property type="entry name" value="MFS general substrate transporter"/>
    <property type="match status" value="1"/>
</dbReference>
<feature type="transmembrane region" description="Helical" evidence="2">
    <location>
        <begin position="133"/>
        <end position="154"/>
    </location>
</feature>
<feature type="transmembrane region" description="Helical" evidence="2">
    <location>
        <begin position="394"/>
        <end position="412"/>
    </location>
</feature>
<feature type="transmembrane region" description="Helical" evidence="2">
    <location>
        <begin position="301"/>
        <end position="322"/>
    </location>
</feature>
<feature type="transmembrane region" description="Helical" evidence="2">
    <location>
        <begin position="7"/>
        <end position="27"/>
    </location>
</feature>
<feature type="transmembrane region" description="Helical" evidence="2">
    <location>
        <begin position="237"/>
        <end position="259"/>
    </location>
</feature>
<comment type="subcellular location">
    <subcellularLocation>
        <location evidence="1">Membrane</location>
        <topology evidence="1">Multi-pass membrane protein</topology>
    </subcellularLocation>
</comment>
<dbReference type="GO" id="GO:0016020">
    <property type="term" value="C:membrane"/>
    <property type="evidence" value="ECO:0007669"/>
    <property type="project" value="UniProtKB-SubCell"/>
</dbReference>
<keyword evidence="2" id="KW-1133">Transmembrane helix</keyword>
<name>A0A913Z9X2_PATMI</name>
<dbReference type="RefSeq" id="XP_038047801.1">
    <property type="nucleotide sequence ID" value="XM_038191873.1"/>
</dbReference>
<keyword evidence="2" id="KW-0472">Membrane</keyword>
<dbReference type="InterPro" id="IPR036259">
    <property type="entry name" value="MFS_trans_sf"/>
</dbReference>
<dbReference type="OrthoDB" id="6499973at2759"/>
<dbReference type="GeneID" id="119721920"/>
<feature type="transmembrane region" description="Helical" evidence="2">
    <location>
        <begin position="77"/>
        <end position="100"/>
    </location>
</feature>
<accession>A0A913Z9X2</accession>
<feature type="transmembrane region" description="Helical" evidence="2">
    <location>
        <begin position="329"/>
        <end position="351"/>
    </location>
</feature>
<evidence type="ECO:0000256" key="2">
    <source>
        <dbReference type="SAM" id="Phobius"/>
    </source>
</evidence>
<dbReference type="GO" id="GO:0008028">
    <property type="term" value="F:monocarboxylic acid transmembrane transporter activity"/>
    <property type="evidence" value="ECO:0007669"/>
    <property type="project" value="TreeGrafter"/>
</dbReference>
<organism evidence="4 5">
    <name type="scientific">Patiria miniata</name>
    <name type="common">Bat star</name>
    <name type="synonym">Asterina miniata</name>
    <dbReference type="NCBI Taxonomy" id="46514"/>
    <lineage>
        <taxon>Eukaryota</taxon>
        <taxon>Metazoa</taxon>
        <taxon>Echinodermata</taxon>
        <taxon>Eleutherozoa</taxon>
        <taxon>Asterozoa</taxon>
        <taxon>Asteroidea</taxon>
        <taxon>Valvatacea</taxon>
        <taxon>Valvatida</taxon>
        <taxon>Asterinidae</taxon>
        <taxon>Patiria</taxon>
    </lineage>
</organism>
<dbReference type="PROSITE" id="PS50850">
    <property type="entry name" value="MFS"/>
    <property type="match status" value="1"/>
</dbReference>
<evidence type="ECO:0000259" key="3">
    <source>
        <dbReference type="PROSITE" id="PS50850"/>
    </source>
</evidence>
<feature type="transmembrane region" description="Helical" evidence="2">
    <location>
        <begin position="47"/>
        <end position="70"/>
    </location>
</feature>
<evidence type="ECO:0000313" key="5">
    <source>
        <dbReference type="Proteomes" id="UP000887568"/>
    </source>
</evidence>
<dbReference type="Gene3D" id="1.20.1250.20">
    <property type="entry name" value="MFS general substrate transporter like domains"/>
    <property type="match status" value="1"/>
</dbReference>
<dbReference type="EnsemblMetazoa" id="XM_038191873.1">
    <property type="protein sequence ID" value="XP_038047801.1"/>
    <property type="gene ID" value="LOC119721920"/>
</dbReference>
<dbReference type="OMA" id="TAMAFFM"/>
<feature type="transmembrane region" description="Helical" evidence="2">
    <location>
        <begin position="363"/>
        <end position="382"/>
    </location>
</feature>
<keyword evidence="2" id="KW-0812">Transmembrane</keyword>
<sequence>MVKKDGGYGWVLTAMAFFMAFIELGTFKSFGVFLLPIRESLQCSVTTIGTVMAAAHTTTFMLIPLVNILGKKHGTKVLAVGGGFIMFVCGLGTCLAYNIAQFSVFVILWGVGVAMSHGPPIVEMLLYFPNNPALPFSIISSGAGFGMMLCPPLAEFLIDIYGWRGAMLLFAALSAHICVLGVLIKPSSSAYTALGNGCSRFQKIEDNDNKLRRCCTLAFKSFCEFLALDVLWYEPKFIIHALVSFLVGVMYSAWMIFLVPHAIARGIESQLASFLSSVGGVGTLLGRIIQGPVMHRNWIQAVQLSTLLAFLNALAFVLDPIISDNYPGLACLAFVNGLSLGTMAVLFILVAKQVLSEDLSVQGWGTLLVFFAIGELLGGALAGLSYDATGSYDISYWILGGLSGVAVVVLVAERIQNLCCGN</sequence>
<reference evidence="4" key="1">
    <citation type="submission" date="2022-11" db="UniProtKB">
        <authorList>
            <consortium name="EnsemblMetazoa"/>
        </authorList>
    </citation>
    <scope>IDENTIFICATION</scope>
</reference>
<evidence type="ECO:0000313" key="4">
    <source>
        <dbReference type="EnsemblMetazoa" id="XP_038047801.1"/>
    </source>
</evidence>
<dbReference type="InterPro" id="IPR050327">
    <property type="entry name" value="Proton-linked_MCT"/>
</dbReference>
<dbReference type="InterPro" id="IPR011701">
    <property type="entry name" value="MFS"/>
</dbReference>
<proteinExistence type="predicted"/>
<dbReference type="Pfam" id="PF07690">
    <property type="entry name" value="MFS_1"/>
    <property type="match status" value="1"/>
</dbReference>
<dbReference type="Proteomes" id="UP000887568">
    <property type="component" value="Unplaced"/>
</dbReference>
<protein>
    <recommendedName>
        <fullName evidence="3">Major facilitator superfamily (MFS) profile domain-containing protein</fullName>
    </recommendedName>
</protein>
<evidence type="ECO:0000256" key="1">
    <source>
        <dbReference type="ARBA" id="ARBA00004141"/>
    </source>
</evidence>
<keyword evidence="5" id="KW-1185">Reference proteome</keyword>
<dbReference type="PANTHER" id="PTHR11360">
    <property type="entry name" value="MONOCARBOXYLATE TRANSPORTER"/>
    <property type="match status" value="1"/>
</dbReference>
<dbReference type="InterPro" id="IPR020846">
    <property type="entry name" value="MFS_dom"/>
</dbReference>
<dbReference type="AlphaFoldDB" id="A0A913Z9X2"/>
<feature type="transmembrane region" description="Helical" evidence="2">
    <location>
        <begin position="166"/>
        <end position="184"/>
    </location>
</feature>